<dbReference type="EC" id="2.4.3.1" evidence="20"/>
<evidence type="ECO:0000256" key="11">
    <source>
        <dbReference type="ARBA" id="ARBA00022989"/>
    </source>
</evidence>
<feature type="compositionally biased region" description="Basic and acidic residues" evidence="25">
    <location>
        <begin position="156"/>
        <end position="180"/>
    </location>
</feature>
<evidence type="ECO:0000256" key="5">
    <source>
        <dbReference type="ARBA" id="ARBA00020782"/>
    </source>
</evidence>
<dbReference type="Proteomes" id="UP000694680">
    <property type="component" value="Chromosome 21"/>
</dbReference>
<keyword evidence="12" id="KW-0333">Golgi apparatus</keyword>
<comment type="pathway">
    <text evidence="3">Protein modification; protein glycosylation.</text>
</comment>
<protein>
    <recommendedName>
        <fullName evidence="21">Beta-galactoside alpha-2,6-sialyltransferase 1</fullName>
        <ecNumber evidence="20">2.4.3.1</ecNumber>
    </recommendedName>
    <alternativeName>
        <fullName evidence="5">Beta-galactoside alpha-2,6-sialyltransferase 2</fullName>
    </alternativeName>
    <alternativeName>
        <fullName evidence="24">CMP-N-acetylneuraminate-beta-galactosamide-alpha-2,6-sialyltransferase 1</fullName>
    </alternativeName>
    <alternativeName>
        <fullName evidence="17">CMP-N-acetylneuraminate-beta-galactosamide-alpha-2,6-sialyltransferase 2</fullName>
    </alternativeName>
    <alternativeName>
        <fullName evidence="23">ST6Gal I</fullName>
    </alternativeName>
    <alternativeName>
        <fullName evidence="16">ST6Gal II</fullName>
    </alternativeName>
    <alternativeName>
        <fullName evidence="22">Sialyltransferase 1</fullName>
    </alternativeName>
    <alternativeName>
        <fullName evidence="18">Sialyltransferase 2</fullName>
    </alternativeName>
</protein>
<keyword evidence="11" id="KW-1133">Transmembrane helix</keyword>
<evidence type="ECO:0000256" key="7">
    <source>
        <dbReference type="ARBA" id="ARBA00022676"/>
    </source>
</evidence>
<dbReference type="Ensembl" id="ENSGWIT00000035375.1">
    <property type="protein sequence ID" value="ENSGWIP00000032499.1"/>
    <property type="gene ID" value="ENSGWIG00000016732.1"/>
</dbReference>
<keyword evidence="8" id="KW-0808">Transferase</keyword>
<dbReference type="InterPro" id="IPR001675">
    <property type="entry name" value="Glyco_trans_29"/>
</dbReference>
<evidence type="ECO:0000256" key="6">
    <source>
        <dbReference type="ARBA" id="ARBA00022525"/>
    </source>
</evidence>
<keyword evidence="9" id="KW-0812">Transmembrane</keyword>
<dbReference type="Gene3D" id="3.90.1480.20">
    <property type="entry name" value="Glycosyl transferase family 29"/>
    <property type="match status" value="1"/>
</dbReference>
<organism evidence="26 27">
    <name type="scientific">Gouania willdenowi</name>
    <name type="common">Blunt-snouted clingfish</name>
    <name type="synonym">Lepadogaster willdenowi</name>
    <dbReference type="NCBI Taxonomy" id="441366"/>
    <lineage>
        <taxon>Eukaryota</taxon>
        <taxon>Metazoa</taxon>
        <taxon>Chordata</taxon>
        <taxon>Craniata</taxon>
        <taxon>Vertebrata</taxon>
        <taxon>Euteleostomi</taxon>
        <taxon>Actinopterygii</taxon>
        <taxon>Neopterygii</taxon>
        <taxon>Teleostei</taxon>
        <taxon>Neoteleostei</taxon>
        <taxon>Acanthomorphata</taxon>
        <taxon>Ovalentaria</taxon>
        <taxon>Blenniimorphae</taxon>
        <taxon>Blenniiformes</taxon>
        <taxon>Gobiesocoidei</taxon>
        <taxon>Gobiesocidae</taxon>
        <taxon>Gobiesocinae</taxon>
        <taxon>Gouania</taxon>
    </lineage>
</organism>
<dbReference type="FunFam" id="3.90.1480.20:FF:000012">
    <property type="entry name" value="ST6 beta-galactoside alpha-2,6-sialyltransferase 1"/>
    <property type="match status" value="1"/>
</dbReference>
<proteinExistence type="inferred from homology"/>
<evidence type="ECO:0000256" key="18">
    <source>
        <dbReference type="ARBA" id="ARBA00032076"/>
    </source>
</evidence>
<evidence type="ECO:0000256" key="24">
    <source>
        <dbReference type="ARBA" id="ARBA00080062"/>
    </source>
</evidence>
<reference evidence="26" key="2">
    <citation type="submission" date="2025-08" db="UniProtKB">
        <authorList>
            <consortium name="Ensembl"/>
        </authorList>
    </citation>
    <scope>IDENTIFICATION</scope>
</reference>
<dbReference type="GO" id="GO:0005576">
    <property type="term" value="C:extracellular region"/>
    <property type="evidence" value="ECO:0007669"/>
    <property type="project" value="UniProtKB-SubCell"/>
</dbReference>
<evidence type="ECO:0000256" key="8">
    <source>
        <dbReference type="ARBA" id="ARBA00022679"/>
    </source>
</evidence>
<dbReference type="InterPro" id="IPR038578">
    <property type="entry name" value="GT29-like_sf"/>
</dbReference>
<dbReference type="PANTHER" id="PTHR46059">
    <property type="entry name" value="BETA-GALACTOSIDE ALPHA-2,6-SIALYLTRANSFERASE"/>
    <property type="match status" value="1"/>
</dbReference>
<evidence type="ECO:0000256" key="22">
    <source>
        <dbReference type="ARBA" id="ARBA00076526"/>
    </source>
</evidence>
<evidence type="ECO:0000256" key="12">
    <source>
        <dbReference type="ARBA" id="ARBA00023034"/>
    </source>
</evidence>
<feature type="compositionally biased region" description="Polar residues" evidence="25">
    <location>
        <begin position="93"/>
        <end position="102"/>
    </location>
</feature>
<evidence type="ECO:0000256" key="21">
    <source>
        <dbReference type="ARBA" id="ARBA00069321"/>
    </source>
</evidence>
<keyword evidence="15" id="KW-0325">Glycoprotein</keyword>
<evidence type="ECO:0000313" key="26">
    <source>
        <dbReference type="Ensembl" id="ENSGWIP00000032499.1"/>
    </source>
</evidence>
<dbReference type="GO" id="GO:0097503">
    <property type="term" value="P:sialylation"/>
    <property type="evidence" value="ECO:0007669"/>
    <property type="project" value="TreeGrafter"/>
</dbReference>
<keyword evidence="13" id="KW-0472">Membrane</keyword>
<keyword evidence="10" id="KW-0735">Signal-anchor</keyword>
<sequence length="537" mass="61229">MWIGEMIMSSVRQWRRLMLVGSLVWVLLFLALISYFLDARVDEQMTSSGSLLSQYPDHRSTPKQAPHLHYSILETRPELTLTLKPIDPRDKSLSLSESPTLENSHKVSLDPSSAPDAVYGSQEVSRQDYLDAQSLAAWSSFGTENIDSPSNSAVQSRERTFQVTKYDYHRGTTRHHSGEEVKDEDGENKDREMSNMTKSSEEKQPEGDSSESNSVLQQLWRGHASTNILNKSLKNALKYYVMSNKHKVSFQGKLRTGQSSKELLCQMKTQVELRMVDGQEEPFSLLGWAKVVPKISIDQLFRKQNQSNFKTCAVVSNAGSILGSGLGKEIDSHDAVLRFNSAPTKKYQRDVGSKTTIRLINSQILTQSHFSFTTNSIYKNVTLVAWDPAPYNRDLHKWYAAPEFNVFDPYVKHRKLHPEQPSYILHPSYIWQVWDLVQSNFEVNIQPHPTSTGFMGIILMMALCEQVHVYEYIPSTRQTSLCHYFEKYHNIECTTGGYHPITFEKSLIQLINTGLESDLRMKGRATLPGFSTFNCDF</sequence>
<feature type="region of interest" description="Disordered" evidence="25">
    <location>
        <begin position="90"/>
        <end position="122"/>
    </location>
</feature>
<evidence type="ECO:0000256" key="19">
    <source>
        <dbReference type="ARBA" id="ARBA00034249"/>
    </source>
</evidence>
<evidence type="ECO:0000256" key="20">
    <source>
        <dbReference type="ARBA" id="ARBA00034329"/>
    </source>
</evidence>
<feature type="compositionally biased region" description="Basic and acidic residues" evidence="25">
    <location>
        <begin position="188"/>
        <end position="206"/>
    </location>
</feature>
<comment type="similarity">
    <text evidence="4">Belongs to the glycosyltransferase 29 family.</text>
</comment>
<evidence type="ECO:0000256" key="3">
    <source>
        <dbReference type="ARBA" id="ARBA00004922"/>
    </source>
</evidence>
<dbReference type="AlphaFoldDB" id="A0A8C5GM76"/>
<keyword evidence="7" id="KW-0328">Glycosyltransferase</keyword>
<feature type="compositionally biased region" description="Polar residues" evidence="25">
    <location>
        <begin position="142"/>
        <end position="155"/>
    </location>
</feature>
<evidence type="ECO:0000256" key="1">
    <source>
        <dbReference type="ARBA" id="ARBA00004447"/>
    </source>
</evidence>
<reference evidence="26" key="1">
    <citation type="submission" date="2020-06" db="EMBL/GenBank/DDBJ databases">
        <authorList>
            <consortium name="Wellcome Sanger Institute Data Sharing"/>
        </authorList>
    </citation>
    <scope>NUCLEOTIDE SEQUENCE [LARGE SCALE GENOMIC DNA]</scope>
</reference>
<accession>A0A8C5GM76</accession>
<evidence type="ECO:0000256" key="25">
    <source>
        <dbReference type="SAM" id="MobiDB-lite"/>
    </source>
</evidence>
<dbReference type="PANTHER" id="PTHR46059:SF3">
    <property type="entry name" value="BETA-GALACTOSIDE ALPHA-2,6-SIALYLTRANSFERASE 2"/>
    <property type="match status" value="1"/>
</dbReference>
<name>A0A8C5GM76_GOUWI</name>
<keyword evidence="27" id="KW-1185">Reference proteome</keyword>
<evidence type="ECO:0000256" key="2">
    <source>
        <dbReference type="ARBA" id="ARBA00004613"/>
    </source>
</evidence>
<comment type="catalytic activity">
    <reaction evidence="19">
        <text>a beta-D-galactoside + CMP-N-acetyl-beta-neuraminate = an N-acetyl-alpha-neuraminyl-(2-&gt;6)-beta-D-galactosyl derivative + CMP + H(+)</text>
        <dbReference type="Rhea" id="RHEA:52104"/>
        <dbReference type="ChEBI" id="CHEBI:15378"/>
        <dbReference type="ChEBI" id="CHEBI:28034"/>
        <dbReference type="ChEBI" id="CHEBI:57812"/>
        <dbReference type="ChEBI" id="CHEBI:60377"/>
        <dbReference type="ChEBI" id="CHEBI:136398"/>
        <dbReference type="EC" id="2.4.3.1"/>
    </reaction>
</comment>
<dbReference type="GO" id="GO:0032580">
    <property type="term" value="C:Golgi cisterna membrane"/>
    <property type="evidence" value="ECO:0007669"/>
    <property type="project" value="UniProtKB-SubCell"/>
</dbReference>
<dbReference type="Pfam" id="PF00777">
    <property type="entry name" value="Glyco_transf_29"/>
    <property type="match status" value="1"/>
</dbReference>
<evidence type="ECO:0000256" key="15">
    <source>
        <dbReference type="ARBA" id="ARBA00023180"/>
    </source>
</evidence>
<keyword evidence="6" id="KW-0964">Secreted</keyword>
<evidence type="ECO:0000256" key="9">
    <source>
        <dbReference type="ARBA" id="ARBA00022692"/>
    </source>
</evidence>
<comment type="subcellular location">
    <subcellularLocation>
        <location evidence="1">Golgi apparatus</location>
        <location evidence="1">Golgi stack membrane</location>
        <topology evidence="1">Single-pass type II membrane protein</topology>
    </subcellularLocation>
    <subcellularLocation>
        <location evidence="2">Secreted</location>
    </subcellularLocation>
</comment>
<evidence type="ECO:0000256" key="4">
    <source>
        <dbReference type="ARBA" id="ARBA00006003"/>
    </source>
</evidence>
<evidence type="ECO:0000256" key="10">
    <source>
        <dbReference type="ARBA" id="ARBA00022968"/>
    </source>
</evidence>
<evidence type="ECO:0000256" key="14">
    <source>
        <dbReference type="ARBA" id="ARBA00023157"/>
    </source>
</evidence>
<gene>
    <name evidence="26" type="primary">LOC114455509</name>
</gene>
<evidence type="ECO:0000256" key="23">
    <source>
        <dbReference type="ARBA" id="ARBA00076676"/>
    </source>
</evidence>
<evidence type="ECO:0000256" key="17">
    <source>
        <dbReference type="ARBA" id="ARBA00030509"/>
    </source>
</evidence>
<evidence type="ECO:0000256" key="16">
    <source>
        <dbReference type="ARBA" id="ARBA00030410"/>
    </source>
</evidence>
<evidence type="ECO:0000313" key="27">
    <source>
        <dbReference type="Proteomes" id="UP000694680"/>
    </source>
</evidence>
<feature type="region of interest" description="Disordered" evidence="25">
    <location>
        <begin position="142"/>
        <end position="215"/>
    </location>
</feature>
<keyword evidence="14" id="KW-1015">Disulfide bond</keyword>
<reference evidence="26" key="3">
    <citation type="submission" date="2025-09" db="UniProtKB">
        <authorList>
            <consortium name="Ensembl"/>
        </authorList>
    </citation>
    <scope>IDENTIFICATION</scope>
</reference>
<evidence type="ECO:0000256" key="13">
    <source>
        <dbReference type="ARBA" id="ARBA00023136"/>
    </source>
</evidence>
<dbReference type="GO" id="GO:0003835">
    <property type="term" value="F:beta-galactoside alpha-2,6-sialyltransferase activity"/>
    <property type="evidence" value="ECO:0007669"/>
    <property type="project" value="UniProtKB-EC"/>
</dbReference>